<dbReference type="InterPro" id="IPR016040">
    <property type="entry name" value="NAD(P)-bd_dom"/>
</dbReference>
<evidence type="ECO:0000313" key="2">
    <source>
        <dbReference type="EMBL" id="MER7181567.1"/>
    </source>
</evidence>
<dbReference type="CDD" id="cd05243">
    <property type="entry name" value="SDR_a5"/>
    <property type="match status" value="1"/>
</dbReference>
<dbReference type="Gene3D" id="3.40.50.720">
    <property type="entry name" value="NAD(P)-binding Rossmann-like Domain"/>
    <property type="match status" value="1"/>
</dbReference>
<evidence type="ECO:0000313" key="3">
    <source>
        <dbReference type="Proteomes" id="UP001474181"/>
    </source>
</evidence>
<sequence length="239" mass="25391">MDTMDSPIAVIGGTGRVGRLVTRQLLARGETVRVIGRSTQRARRHMPAQAQYFTADVRDPGTLRTPLHGCAAVVYAVEPGTDAAGPDSPESTLHGGVRHVLDVLGAALAGRHFVLVSQRHVTRRDHPMNAYGRMLDWRLAGEDAVRSSGLPYTVIRPGWLTDEPGHGVLHLEQGDAGDGFVARAHVAEACVRALNSPAARGVTFEMRSETGPASGPVPWGELFAGLRADAPAGTRAVFA</sequence>
<reference evidence="2 3" key="1">
    <citation type="submission" date="2024-06" db="EMBL/GenBank/DDBJ databases">
        <title>The Natural Products Discovery Center: Release of the First 8490 Sequenced Strains for Exploring Actinobacteria Biosynthetic Diversity.</title>
        <authorList>
            <person name="Kalkreuter E."/>
            <person name="Kautsar S.A."/>
            <person name="Yang D."/>
            <person name="Bader C.D."/>
            <person name="Teijaro C.N."/>
            <person name="Fluegel L."/>
            <person name="Davis C.M."/>
            <person name="Simpson J.R."/>
            <person name="Lauterbach L."/>
            <person name="Steele A.D."/>
            <person name="Gui C."/>
            <person name="Meng S."/>
            <person name="Li G."/>
            <person name="Viehrig K."/>
            <person name="Ye F."/>
            <person name="Su P."/>
            <person name="Kiefer A.F."/>
            <person name="Nichols A."/>
            <person name="Cepeda A.J."/>
            <person name="Yan W."/>
            <person name="Fan B."/>
            <person name="Jiang Y."/>
            <person name="Adhikari A."/>
            <person name="Zheng C.-J."/>
            <person name="Schuster L."/>
            <person name="Cowan T.M."/>
            <person name="Smanski M.J."/>
            <person name="Chevrette M.G."/>
            <person name="De Carvalho L.P.S."/>
            <person name="Shen B."/>
        </authorList>
    </citation>
    <scope>NUCLEOTIDE SEQUENCE [LARGE SCALE GENOMIC DNA]</scope>
    <source>
        <strain evidence="2 3">NPDC000234</strain>
    </source>
</reference>
<feature type="domain" description="NAD(P)-binding" evidence="1">
    <location>
        <begin position="12"/>
        <end position="197"/>
    </location>
</feature>
<dbReference type="RefSeq" id="WP_150134537.1">
    <property type="nucleotide sequence ID" value="NZ_BCFL01000019.1"/>
</dbReference>
<keyword evidence="3" id="KW-1185">Reference proteome</keyword>
<dbReference type="EMBL" id="JBEPEK010000125">
    <property type="protein sequence ID" value="MER7181567.1"/>
    <property type="molecule type" value="Genomic_DNA"/>
</dbReference>
<dbReference type="SUPFAM" id="SSF51735">
    <property type="entry name" value="NAD(P)-binding Rossmann-fold domains"/>
    <property type="match status" value="1"/>
</dbReference>
<dbReference type="InterPro" id="IPR036291">
    <property type="entry name" value="NAD(P)-bd_dom_sf"/>
</dbReference>
<name>A0ABV1WXW8_9ACTN</name>
<dbReference type="PANTHER" id="PTHR15020">
    <property type="entry name" value="FLAVIN REDUCTASE-RELATED"/>
    <property type="match status" value="1"/>
</dbReference>
<protein>
    <submittedName>
        <fullName evidence="2">SDR family oxidoreductase</fullName>
    </submittedName>
</protein>
<organism evidence="2 3">
    <name type="scientific">Streptomyces hyaluromycini</name>
    <dbReference type="NCBI Taxonomy" id="1377993"/>
    <lineage>
        <taxon>Bacteria</taxon>
        <taxon>Bacillati</taxon>
        <taxon>Actinomycetota</taxon>
        <taxon>Actinomycetes</taxon>
        <taxon>Kitasatosporales</taxon>
        <taxon>Streptomycetaceae</taxon>
        <taxon>Streptomyces</taxon>
    </lineage>
</organism>
<dbReference type="PANTHER" id="PTHR15020:SF50">
    <property type="entry name" value="UPF0659 PROTEIN YMR090W"/>
    <property type="match status" value="1"/>
</dbReference>
<evidence type="ECO:0000259" key="1">
    <source>
        <dbReference type="Pfam" id="PF13460"/>
    </source>
</evidence>
<proteinExistence type="predicted"/>
<dbReference type="Pfam" id="PF13460">
    <property type="entry name" value="NAD_binding_10"/>
    <property type="match status" value="1"/>
</dbReference>
<comment type="caution">
    <text evidence="2">The sequence shown here is derived from an EMBL/GenBank/DDBJ whole genome shotgun (WGS) entry which is preliminary data.</text>
</comment>
<dbReference type="Proteomes" id="UP001474181">
    <property type="component" value="Unassembled WGS sequence"/>
</dbReference>
<accession>A0ABV1WXW8</accession>
<gene>
    <name evidence="2" type="ORF">ABT404_19140</name>
</gene>